<feature type="compositionally biased region" description="Polar residues" evidence="1">
    <location>
        <begin position="477"/>
        <end position="487"/>
    </location>
</feature>
<proteinExistence type="predicted"/>
<evidence type="ECO:0000313" key="2">
    <source>
        <dbReference type="EMBL" id="BCS25864.1"/>
    </source>
</evidence>
<accession>A0A7R7XR31</accession>
<reference evidence="2" key="1">
    <citation type="submission" date="2021-01" db="EMBL/GenBank/DDBJ databases">
        <authorList>
            <consortium name="Aspergillus puulaauensis MK2 genome sequencing consortium"/>
            <person name="Kazuki M."/>
            <person name="Futagami T."/>
        </authorList>
    </citation>
    <scope>NUCLEOTIDE SEQUENCE</scope>
    <source>
        <strain evidence="2">MK2</strain>
    </source>
</reference>
<keyword evidence="3" id="KW-1185">Reference proteome</keyword>
<reference evidence="2" key="2">
    <citation type="submission" date="2021-02" db="EMBL/GenBank/DDBJ databases">
        <title>Aspergillus puulaauensis MK2 genome sequence.</title>
        <authorList>
            <person name="Futagami T."/>
            <person name="Mori K."/>
            <person name="Kadooka C."/>
            <person name="Tanaka T."/>
        </authorList>
    </citation>
    <scope>NUCLEOTIDE SEQUENCE</scope>
    <source>
        <strain evidence="2">MK2</strain>
    </source>
</reference>
<dbReference type="Proteomes" id="UP000654913">
    <property type="component" value="Chromosome 5"/>
</dbReference>
<dbReference type="OrthoDB" id="3922785at2759"/>
<feature type="compositionally biased region" description="Low complexity" evidence="1">
    <location>
        <begin position="345"/>
        <end position="355"/>
    </location>
</feature>
<sequence length="498" mass="54151">MLQETPSPTPKTTHTYARRFGRTFHGLDHLTNASLCSRDLGKVLVDCRLRVSKSQWGCLGVPPAGSSAAIIYMDIAFDQPHNCRLASGTVLVTLDEVTAPAAIDIVHDESLQMTDYYGPKHLSGEARSVAITETVHLTPELNVLGSGASGIGVEREKAASYDSRWSFTGGLMTGRKSSAAYQTLKWELCENDQGGRSSRSNVIHTAFTLQHSKQPFIMRIEIQGRLKRSRDRFRQGIRHLRFPSSQDPDQGKSATLVCPNARIGIDRPLDTLAKGLCSAMERENYARIPVEIPDALPVSFSMDNGAAPTVPQLHLATHTQADQPGRLRVTSDLPSGILLSPDDMASSATTNRSSSVSNFSSAATLIDTIQRGMRDMSPDPYSAILGSAVESLDGTQQERSARKRLLSPQPPSEAPARQDEASKKEPVFDHDENPMLAISKYPVLIFLVNALASILDLVFMQKGPRDALGKDPIVGNKANQDQGSISPGSPYPGQWPQD</sequence>
<protein>
    <submittedName>
        <fullName evidence="2">Uncharacterized protein</fullName>
    </submittedName>
</protein>
<dbReference type="GeneID" id="64975869"/>
<feature type="compositionally biased region" description="Basic and acidic residues" evidence="1">
    <location>
        <begin position="416"/>
        <end position="428"/>
    </location>
</feature>
<evidence type="ECO:0000313" key="3">
    <source>
        <dbReference type="Proteomes" id="UP000654913"/>
    </source>
</evidence>
<dbReference type="RefSeq" id="XP_041558058.1">
    <property type="nucleotide sequence ID" value="XM_041705587.1"/>
</dbReference>
<evidence type="ECO:0000256" key="1">
    <source>
        <dbReference type="SAM" id="MobiDB-lite"/>
    </source>
</evidence>
<gene>
    <name evidence="2" type="ORF">APUU_50575A</name>
</gene>
<organism evidence="2 3">
    <name type="scientific">Aspergillus puulaauensis</name>
    <dbReference type="NCBI Taxonomy" id="1220207"/>
    <lineage>
        <taxon>Eukaryota</taxon>
        <taxon>Fungi</taxon>
        <taxon>Dikarya</taxon>
        <taxon>Ascomycota</taxon>
        <taxon>Pezizomycotina</taxon>
        <taxon>Eurotiomycetes</taxon>
        <taxon>Eurotiomycetidae</taxon>
        <taxon>Eurotiales</taxon>
        <taxon>Aspergillaceae</taxon>
        <taxon>Aspergillus</taxon>
    </lineage>
</organism>
<dbReference type="KEGG" id="apuu:APUU_50575A"/>
<dbReference type="EMBL" id="AP024447">
    <property type="protein sequence ID" value="BCS25864.1"/>
    <property type="molecule type" value="Genomic_DNA"/>
</dbReference>
<feature type="region of interest" description="Disordered" evidence="1">
    <location>
        <begin position="470"/>
        <end position="498"/>
    </location>
</feature>
<name>A0A7R7XR31_9EURO</name>
<feature type="region of interest" description="Disordered" evidence="1">
    <location>
        <begin position="333"/>
        <end position="355"/>
    </location>
</feature>
<dbReference type="AlphaFoldDB" id="A0A7R7XR31"/>
<feature type="region of interest" description="Disordered" evidence="1">
    <location>
        <begin position="390"/>
        <end position="428"/>
    </location>
</feature>